<protein>
    <submittedName>
        <fullName evidence="2">Acetyltransferase, GNAT family</fullName>
    </submittedName>
</protein>
<dbReference type="STRING" id="667128.HMPREF0621_0371"/>
<feature type="domain" description="N-acetyltransferase" evidence="1">
    <location>
        <begin position="8"/>
        <end position="137"/>
    </location>
</feature>
<gene>
    <name evidence="2" type="ORF">HMPREF0621_0371</name>
</gene>
<dbReference type="InterPro" id="IPR000182">
    <property type="entry name" value="GNAT_dom"/>
</dbReference>
<dbReference type="SUPFAM" id="SSF55729">
    <property type="entry name" value="Acyl-CoA N-acyltransferases (Nat)"/>
    <property type="match status" value="1"/>
</dbReference>
<dbReference type="PANTHER" id="PTHR43415">
    <property type="entry name" value="SPERMIDINE N(1)-ACETYLTRANSFERASE"/>
    <property type="match status" value="1"/>
</dbReference>
<dbReference type="Proteomes" id="UP000005519">
    <property type="component" value="Unassembled WGS sequence"/>
</dbReference>
<dbReference type="GO" id="GO:0016747">
    <property type="term" value="F:acyltransferase activity, transferring groups other than amino-acyl groups"/>
    <property type="evidence" value="ECO:0007669"/>
    <property type="project" value="InterPro"/>
</dbReference>
<comment type="caution">
    <text evidence="2">The sequence shown here is derived from an EMBL/GenBank/DDBJ whole genome shotgun (WGS) entry which is preliminary data.</text>
</comment>
<organism evidence="2 3">
    <name type="scientific">Pasteurella dagmatis ATCC 43325</name>
    <dbReference type="NCBI Taxonomy" id="667128"/>
    <lineage>
        <taxon>Bacteria</taxon>
        <taxon>Pseudomonadati</taxon>
        <taxon>Pseudomonadota</taxon>
        <taxon>Gammaproteobacteria</taxon>
        <taxon>Pasteurellales</taxon>
        <taxon>Pasteurellaceae</taxon>
        <taxon>Pasteurella</taxon>
    </lineage>
</organism>
<dbReference type="HOGENOM" id="CLU_013985_3_2_6"/>
<reference evidence="2 3" key="1">
    <citation type="submission" date="2009-10" db="EMBL/GenBank/DDBJ databases">
        <authorList>
            <person name="Muzny D."/>
            <person name="Qin X."/>
            <person name="Deng J."/>
            <person name="Jiang H."/>
            <person name="Liu Y."/>
            <person name="Qu J."/>
            <person name="Song X.-Z."/>
            <person name="Zhang L."/>
            <person name="Thornton R."/>
            <person name="Coyle M."/>
            <person name="Francisco L."/>
            <person name="Jackson L."/>
            <person name="Javaid M."/>
            <person name="Korchina V."/>
            <person name="Kovar C."/>
            <person name="Mata R."/>
            <person name="Mathew T."/>
            <person name="Ngo R."/>
            <person name="Nguyen L."/>
            <person name="Nguyen N."/>
            <person name="Okwuonu G."/>
            <person name="Ongeri F."/>
            <person name="Pham C."/>
            <person name="Simmons D."/>
            <person name="Wilczek-Boney K."/>
            <person name="Hale W."/>
            <person name="Jakkamsetti A."/>
            <person name="Pham P."/>
            <person name="Ruth R."/>
            <person name="San Lucas F."/>
            <person name="Warren J."/>
            <person name="Zhang J."/>
            <person name="Zhao Z."/>
            <person name="Zhou C."/>
            <person name="Zhu D."/>
            <person name="Lee S."/>
            <person name="Bess C."/>
            <person name="Blankenburg K."/>
            <person name="Forbes L."/>
            <person name="Fu Q."/>
            <person name="Gubbala S."/>
            <person name="Hirani K."/>
            <person name="Jayaseelan J.C."/>
            <person name="Lara F."/>
            <person name="Munidasa M."/>
            <person name="Palculict T."/>
            <person name="Patil S."/>
            <person name="Pu L.-L."/>
            <person name="Saada N."/>
            <person name="Tang L."/>
            <person name="Weissenberger G."/>
            <person name="Zhu Y."/>
            <person name="Hemphill L."/>
            <person name="Shang Y."/>
            <person name="Youmans B."/>
            <person name="Ayvaz T."/>
            <person name="Ross M."/>
            <person name="Santibanez J."/>
            <person name="Aqrawi P."/>
            <person name="Gross S."/>
            <person name="Joshi V."/>
            <person name="Fowler G."/>
            <person name="Nazareth L."/>
            <person name="Reid J."/>
            <person name="Worley K."/>
            <person name="Petrosino J."/>
            <person name="Highlander S."/>
            <person name="Gibbs R."/>
        </authorList>
    </citation>
    <scope>NUCLEOTIDE SEQUENCE [LARGE SCALE GENOMIC DNA]</scope>
    <source>
        <strain evidence="2 3">ATCC 43325</strain>
    </source>
</reference>
<dbReference type="EMBL" id="ACZR01000002">
    <property type="protein sequence ID" value="EEX51181.1"/>
    <property type="molecule type" value="Genomic_DNA"/>
</dbReference>
<accession>C9PMZ7</accession>
<dbReference type="Pfam" id="PF13302">
    <property type="entry name" value="Acetyltransf_3"/>
    <property type="match status" value="1"/>
</dbReference>
<name>C9PMZ7_9PAST</name>
<keyword evidence="3" id="KW-1185">Reference proteome</keyword>
<sequence>MLIGKKISLKPIEIEDSKLLQQLMNDPLITNNTVGWSFPVSLHSQESFIKSLPSTQKDYRFIIKDNESQKHIGMTGLWNINWQNRSAESGIKIMSQENNKGYGTESLMLMMAWAFYSVGLRRLYAEILSTNKPSLTLYIDKCHWRNEGVQKEAIFKAGEWCDLHNLAILKEEFDQHPDAKRYINFVCPTTHIAKKN</sequence>
<evidence type="ECO:0000313" key="2">
    <source>
        <dbReference type="EMBL" id="EEX51181.1"/>
    </source>
</evidence>
<evidence type="ECO:0000259" key="1">
    <source>
        <dbReference type="Pfam" id="PF13302"/>
    </source>
</evidence>
<dbReference type="AlphaFoldDB" id="C9PMZ7"/>
<dbReference type="Gene3D" id="3.40.630.30">
    <property type="match status" value="1"/>
</dbReference>
<dbReference type="PANTHER" id="PTHR43415:SF3">
    <property type="entry name" value="GNAT-FAMILY ACETYLTRANSFERASE"/>
    <property type="match status" value="1"/>
</dbReference>
<keyword evidence="2" id="KW-0808">Transferase</keyword>
<proteinExistence type="predicted"/>
<dbReference type="OrthoDB" id="336415at2"/>
<dbReference type="RefSeq" id="WP_005765514.1">
    <property type="nucleotide sequence ID" value="NZ_GG704815.1"/>
</dbReference>
<dbReference type="InterPro" id="IPR016181">
    <property type="entry name" value="Acyl_CoA_acyltransferase"/>
</dbReference>
<evidence type="ECO:0000313" key="3">
    <source>
        <dbReference type="Proteomes" id="UP000005519"/>
    </source>
</evidence>